<evidence type="ECO:0000313" key="2">
    <source>
        <dbReference type="EMBL" id="KAJ8070408.1"/>
    </source>
</evidence>
<dbReference type="OrthoDB" id="3557216at2759"/>
<dbReference type="SUPFAM" id="SSF58100">
    <property type="entry name" value="Bacterial hemolysins"/>
    <property type="match status" value="1"/>
</dbReference>
<name>A0A9X0AZZ4_9HELO</name>
<organism evidence="2 3">
    <name type="scientific">Sclerotinia nivalis</name>
    <dbReference type="NCBI Taxonomy" id="352851"/>
    <lineage>
        <taxon>Eukaryota</taxon>
        <taxon>Fungi</taxon>
        <taxon>Dikarya</taxon>
        <taxon>Ascomycota</taxon>
        <taxon>Pezizomycotina</taxon>
        <taxon>Leotiomycetes</taxon>
        <taxon>Helotiales</taxon>
        <taxon>Sclerotiniaceae</taxon>
        <taxon>Sclerotinia</taxon>
    </lineage>
</organism>
<gene>
    <name evidence="2" type="ORF">OCU04_000782</name>
</gene>
<evidence type="ECO:0000313" key="3">
    <source>
        <dbReference type="Proteomes" id="UP001152300"/>
    </source>
</evidence>
<accession>A0A9X0AZZ4</accession>
<dbReference type="AlphaFoldDB" id="A0A9X0AZZ4"/>
<sequence>MEAPNLDRLSQAFGIVSEECPKFKNIPVFHQGTEILNALAQLSDRIGGLQEQLEQMQRQQNQIQETQSQLREIQLQMGTQIQQLQTRMDERWLIMDQKFDTLETRIIALNLNSASRTQNSMVTFIDRELSPLVNARTSEAIPEFPQTPGALSCMSGVNINRVLLALGISTSGSLDVRRDRLRVAVGMKVGGV</sequence>
<dbReference type="EMBL" id="JAPEIS010000001">
    <property type="protein sequence ID" value="KAJ8070408.1"/>
    <property type="molecule type" value="Genomic_DNA"/>
</dbReference>
<protein>
    <submittedName>
        <fullName evidence="2">Uncharacterized protein</fullName>
    </submittedName>
</protein>
<keyword evidence="3" id="KW-1185">Reference proteome</keyword>
<dbReference type="Proteomes" id="UP001152300">
    <property type="component" value="Unassembled WGS sequence"/>
</dbReference>
<evidence type="ECO:0000256" key="1">
    <source>
        <dbReference type="SAM" id="Coils"/>
    </source>
</evidence>
<comment type="caution">
    <text evidence="2">The sequence shown here is derived from an EMBL/GenBank/DDBJ whole genome shotgun (WGS) entry which is preliminary data.</text>
</comment>
<proteinExistence type="predicted"/>
<feature type="coiled-coil region" evidence="1">
    <location>
        <begin position="39"/>
        <end position="76"/>
    </location>
</feature>
<keyword evidence="1" id="KW-0175">Coiled coil</keyword>
<reference evidence="2" key="1">
    <citation type="submission" date="2022-11" db="EMBL/GenBank/DDBJ databases">
        <title>Genome Resource of Sclerotinia nivalis Strain SnTB1, a Plant Pathogen Isolated from American Ginseng.</title>
        <authorList>
            <person name="Fan S."/>
        </authorList>
    </citation>
    <scope>NUCLEOTIDE SEQUENCE</scope>
    <source>
        <strain evidence="2">SnTB1</strain>
    </source>
</reference>